<dbReference type="InterPro" id="IPR011013">
    <property type="entry name" value="Gal_mutarotase_sf_dom"/>
</dbReference>
<protein>
    <submittedName>
        <fullName evidence="1">Aldose 1-epimerase family protein</fullName>
    </submittedName>
</protein>
<dbReference type="SUPFAM" id="SSF74650">
    <property type="entry name" value="Galactose mutarotase-like"/>
    <property type="match status" value="1"/>
</dbReference>
<dbReference type="GO" id="GO:0004034">
    <property type="term" value="F:aldose 1-epimerase activity"/>
    <property type="evidence" value="ECO:0007669"/>
    <property type="project" value="TreeGrafter"/>
</dbReference>
<dbReference type="AlphaFoldDB" id="A0A7X6MAE7"/>
<dbReference type="GO" id="GO:0033499">
    <property type="term" value="P:galactose catabolic process via UDP-galactose, Leloir pathway"/>
    <property type="evidence" value="ECO:0007669"/>
    <property type="project" value="TreeGrafter"/>
</dbReference>
<evidence type="ECO:0000313" key="1">
    <source>
        <dbReference type="EMBL" id="NKY97713.1"/>
    </source>
</evidence>
<dbReference type="Gene3D" id="2.70.98.10">
    <property type="match status" value="1"/>
</dbReference>
<comment type="caution">
    <text evidence="1">The sequence shown here is derived from an EMBL/GenBank/DDBJ whole genome shotgun (WGS) entry which is preliminary data.</text>
</comment>
<dbReference type="CDD" id="cd09022">
    <property type="entry name" value="Aldose_epim_Ec_YihR"/>
    <property type="match status" value="1"/>
</dbReference>
<reference evidence="1 2" key="1">
    <citation type="submission" date="2020-04" db="EMBL/GenBank/DDBJ databases">
        <title>MicrobeNet Type strains.</title>
        <authorList>
            <person name="Nicholson A.C."/>
        </authorList>
    </citation>
    <scope>NUCLEOTIDE SEQUENCE [LARGE SCALE GENOMIC DNA]</scope>
    <source>
        <strain evidence="1 2">ATCC 23612</strain>
    </source>
</reference>
<name>A0A7X6MAE7_9ACTN</name>
<dbReference type="InterPro" id="IPR014718">
    <property type="entry name" value="GH-type_carb-bd"/>
</dbReference>
<evidence type="ECO:0000313" key="2">
    <source>
        <dbReference type="Proteomes" id="UP000553209"/>
    </source>
</evidence>
<organism evidence="1 2">
    <name type="scientific">Nocardiopsis alborubida</name>
    <dbReference type="NCBI Taxonomy" id="146802"/>
    <lineage>
        <taxon>Bacteria</taxon>
        <taxon>Bacillati</taxon>
        <taxon>Actinomycetota</taxon>
        <taxon>Actinomycetes</taxon>
        <taxon>Streptosporangiales</taxon>
        <taxon>Nocardiopsidaceae</taxon>
        <taxon>Nocardiopsis</taxon>
    </lineage>
</organism>
<dbReference type="PANTHER" id="PTHR10091:SF0">
    <property type="entry name" value="GALACTOSE MUTAROTASE"/>
    <property type="match status" value="1"/>
</dbReference>
<keyword evidence="2" id="KW-1185">Reference proteome</keyword>
<dbReference type="EMBL" id="JAAXPG010000006">
    <property type="protein sequence ID" value="NKY97713.1"/>
    <property type="molecule type" value="Genomic_DNA"/>
</dbReference>
<dbReference type="InterPro" id="IPR008183">
    <property type="entry name" value="Aldose_1/G6P_1-epimerase"/>
</dbReference>
<proteinExistence type="predicted"/>
<dbReference type="Pfam" id="PF01263">
    <property type="entry name" value="Aldose_epim"/>
    <property type="match status" value="1"/>
</dbReference>
<dbReference type="Proteomes" id="UP000553209">
    <property type="component" value="Unassembled WGS sequence"/>
</dbReference>
<dbReference type="PANTHER" id="PTHR10091">
    <property type="entry name" value="ALDOSE-1-EPIMERASE"/>
    <property type="match status" value="1"/>
</dbReference>
<dbReference type="GO" id="GO:0006006">
    <property type="term" value="P:glucose metabolic process"/>
    <property type="evidence" value="ECO:0007669"/>
    <property type="project" value="TreeGrafter"/>
</dbReference>
<gene>
    <name evidence="1" type="ORF">HGB44_08510</name>
</gene>
<accession>A0A7X6MAE7</accession>
<dbReference type="InterPro" id="IPR037480">
    <property type="entry name" value="YihR-like"/>
</dbReference>
<dbReference type="GO" id="GO:0030246">
    <property type="term" value="F:carbohydrate binding"/>
    <property type="evidence" value="ECO:0007669"/>
    <property type="project" value="InterPro"/>
</dbReference>
<dbReference type="RefSeq" id="WP_061078458.1">
    <property type="nucleotide sequence ID" value="NZ_JAAXPG010000006.1"/>
</dbReference>
<sequence length="306" mass="32894">MGEVTELRSGEYRARVDRTGAGLRALTWRGRDVVWPYDGDGPKAFQGQVLAPWPNRVTENGYRFDGDEHHPEPNDPATGTAIHGLVHDRTWTPESVSEDAVELRLDFEGSPGFPFPLEMTVAYRLTADGLTVATTARNRGGSPAPFGLGFHPYLTLGEPVSALAARGEFALEVTAGIRQPVDGQMLPVGDPVPVDGGDFDFRTPGRQLGDTVLDTAFSALERDADGRAWVRASGPEHRVSLWCDRSFGWLQLFSADTLGGDDHRAHLAAEPMTCPANALATGTDLIVLAPGESTAHVFGILAEPLA</sequence>